<dbReference type="EMBL" id="CAVLEF010000122">
    <property type="protein sequence ID" value="CAK1551381.1"/>
    <property type="molecule type" value="Genomic_DNA"/>
</dbReference>
<reference evidence="1 2" key="1">
    <citation type="submission" date="2023-11" db="EMBL/GenBank/DDBJ databases">
        <authorList>
            <person name="Okamura Y."/>
        </authorList>
    </citation>
    <scope>NUCLEOTIDE SEQUENCE [LARGE SCALE GENOMIC DNA]</scope>
</reference>
<accession>A0AAV1JRB6</accession>
<proteinExistence type="predicted"/>
<organism evidence="1 2">
    <name type="scientific">Leptosia nina</name>
    <dbReference type="NCBI Taxonomy" id="320188"/>
    <lineage>
        <taxon>Eukaryota</taxon>
        <taxon>Metazoa</taxon>
        <taxon>Ecdysozoa</taxon>
        <taxon>Arthropoda</taxon>
        <taxon>Hexapoda</taxon>
        <taxon>Insecta</taxon>
        <taxon>Pterygota</taxon>
        <taxon>Neoptera</taxon>
        <taxon>Endopterygota</taxon>
        <taxon>Lepidoptera</taxon>
        <taxon>Glossata</taxon>
        <taxon>Ditrysia</taxon>
        <taxon>Papilionoidea</taxon>
        <taxon>Pieridae</taxon>
        <taxon>Pierinae</taxon>
        <taxon>Leptosia</taxon>
    </lineage>
</organism>
<evidence type="ECO:0000313" key="2">
    <source>
        <dbReference type="Proteomes" id="UP001497472"/>
    </source>
</evidence>
<sequence>MLEVLKAFTPAHLSLNNLGNFRPPKNSPASDQLAGRLNVKGLAEAVCGEDTAMQQITITDNRDFRRPSTGAPRLSASRADRIAVRSLRNDMSTAP</sequence>
<gene>
    <name evidence="1" type="ORF">LNINA_LOCUS10524</name>
</gene>
<comment type="caution">
    <text evidence="1">The sequence shown here is derived from an EMBL/GenBank/DDBJ whole genome shotgun (WGS) entry which is preliminary data.</text>
</comment>
<evidence type="ECO:0000313" key="1">
    <source>
        <dbReference type="EMBL" id="CAK1551381.1"/>
    </source>
</evidence>
<protein>
    <submittedName>
        <fullName evidence="1">Uncharacterized protein</fullName>
    </submittedName>
</protein>
<dbReference type="Proteomes" id="UP001497472">
    <property type="component" value="Unassembled WGS sequence"/>
</dbReference>
<name>A0AAV1JRB6_9NEOP</name>
<dbReference type="AlphaFoldDB" id="A0AAV1JRB6"/>
<keyword evidence="2" id="KW-1185">Reference proteome</keyword>